<protein>
    <recommendedName>
        <fullName evidence="4">DUF2147 domain-containing protein</fullName>
    </recommendedName>
</protein>
<comment type="caution">
    <text evidence="2">The sequence shown here is derived from an EMBL/GenBank/DDBJ whole genome shotgun (WGS) entry which is preliminary data.</text>
</comment>
<dbReference type="AlphaFoldDB" id="A0A9W6EVY3"/>
<organism evidence="2 3">
    <name type="scientific">Neptunitalea chrysea</name>
    <dbReference type="NCBI Taxonomy" id="1647581"/>
    <lineage>
        <taxon>Bacteria</taxon>
        <taxon>Pseudomonadati</taxon>
        <taxon>Bacteroidota</taxon>
        <taxon>Flavobacteriia</taxon>
        <taxon>Flavobacteriales</taxon>
        <taxon>Flavobacteriaceae</taxon>
        <taxon>Neptunitalea</taxon>
    </lineage>
</organism>
<dbReference type="RefSeq" id="WP_281755545.1">
    <property type="nucleotide sequence ID" value="NZ_BRVP01000018.1"/>
</dbReference>
<proteinExistence type="predicted"/>
<evidence type="ECO:0000256" key="1">
    <source>
        <dbReference type="SAM" id="SignalP"/>
    </source>
</evidence>
<feature type="signal peptide" evidence="1">
    <location>
        <begin position="1"/>
        <end position="20"/>
    </location>
</feature>
<accession>A0A9W6EVY3</accession>
<evidence type="ECO:0008006" key="4">
    <source>
        <dbReference type="Google" id="ProtNLM"/>
    </source>
</evidence>
<keyword evidence="3" id="KW-1185">Reference proteome</keyword>
<dbReference type="Proteomes" id="UP001143545">
    <property type="component" value="Unassembled WGS sequence"/>
</dbReference>
<dbReference type="EMBL" id="BRVP01000018">
    <property type="protein sequence ID" value="GLB53526.1"/>
    <property type="molecule type" value="Genomic_DNA"/>
</dbReference>
<feature type="chain" id="PRO_5040861737" description="DUF2147 domain-containing protein" evidence="1">
    <location>
        <begin position="21"/>
        <end position="124"/>
    </location>
</feature>
<sequence>MKLKYIVGVVIMMLSFKLSAQQTQPNMAQKLIGTWVSEDDTKLKLVIGNTTYSEYYDGELLETFGYMIGPQCGDETDFNAQFLKSTDASGQEFCYELYGADANGSGVLSMRYLGNGKIFVYNKQ</sequence>
<keyword evidence="1" id="KW-0732">Signal</keyword>
<reference evidence="2" key="1">
    <citation type="submission" date="2022-07" db="EMBL/GenBank/DDBJ databases">
        <title>Taxonomy of Novel Oxalotrophic and Methylotrophic Bacteria.</title>
        <authorList>
            <person name="Sahin N."/>
            <person name="Tani A."/>
        </authorList>
    </citation>
    <scope>NUCLEOTIDE SEQUENCE</scope>
    <source>
        <strain evidence="2">AM327</strain>
    </source>
</reference>
<evidence type="ECO:0000313" key="3">
    <source>
        <dbReference type="Proteomes" id="UP001143545"/>
    </source>
</evidence>
<name>A0A9W6EVY3_9FLAO</name>
<gene>
    <name evidence="2" type="ORF">NBRC110019_25670</name>
</gene>
<evidence type="ECO:0000313" key="2">
    <source>
        <dbReference type="EMBL" id="GLB53526.1"/>
    </source>
</evidence>